<sequence length="455" mass="50141">MMFETMQKILANVDCSYADLRYEEMKDEAILFKGPELTRIGSNSTSGYVVRVLKNGGLASVAFTNLKDAEKALLRATENALLMGSQRRKPVELARVKPVQGMYQPELKEDPRTISLSEKLDLIRTYNDIPLQHENIVTTITYYHELIREKYFINTEGSRLKEDMITTQLYAVIKSQDGTNIQDIAFAIGGSNGFSKIRHRESLFEQRSRVALDLLKAEPVSGGVYNCLLDPELAAVFTHEAFGHFSEADIIENLPALRAKMQRGAPIGSEKLSITDDATLTEHLGAYKYDDEGIPARPVALMTGGVLTGRLHSRRTAVEFDEPLSGHCIAQDYRYAPIVRMGTIFIEPGGHSFEHLLQDLGSGLYLIESNGGETSGENFTFGAQYGYHIKNGKLGKMIRDINISGNLYQSLKDITAIGKELVISEAGGCGKGQSNIHSCMGSPPVLIKNLVIGGV</sequence>
<evidence type="ECO:0000256" key="1">
    <source>
        <dbReference type="ARBA" id="ARBA00005836"/>
    </source>
</evidence>
<evidence type="ECO:0000313" key="9">
    <source>
        <dbReference type="Proteomes" id="UP001594351"/>
    </source>
</evidence>
<dbReference type="InterPro" id="IPR025502">
    <property type="entry name" value="TldD"/>
</dbReference>
<evidence type="ECO:0000256" key="4">
    <source>
        <dbReference type="ARBA" id="ARBA00023049"/>
    </source>
</evidence>
<dbReference type="PIRSF" id="PIRSF004919">
    <property type="entry name" value="TldD"/>
    <property type="match status" value="1"/>
</dbReference>
<dbReference type="PANTHER" id="PTHR30624:SF0">
    <property type="entry name" value="METALLOPROTEASE SLR0863"/>
    <property type="match status" value="1"/>
</dbReference>
<reference evidence="8 9" key="1">
    <citation type="submission" date="2024-09" db="EMBL/GenBank/DDBJ databases">
        <title>Laminarin stimulates single cell rates of sulfate reduction while oxygen inhibits transcriptomic activity in coastal marine sediment.</title>
        <authorList>
            <person name="Lindsay M."/>
            <person name="Orcutt B."/>
            <person name="Emerson D."/>
            <person name="Stepanauskas R."/>
            <person name="D'Angelo T."/>
        </authorList>
    </citation>
    <scope>NUCLEOTIDE SEQUENCE [LARGE SCALE GENOMIC DNA]</scope>
    <source>
        <strain evidence="8">SAG AM-311-K15</strain>
    </source>
</reference>
<dbReference type="InterPro" id="IPR035068">
    <property type="entry name" value="TldD/PmbA_N"/>
</dbReference>
<feature type="domain" description="Metalloprotease TldD/E N-terminal" evidence="5">
    <location>
        <begin position="18"/>
        <end position="80"/>
    </location>
</feature>
<feature type="domain" description="Metalloprotease TldD/E C-terminal" evidence="6">
    <location>
        <begin position="223"/>
        <end position="454"/>
    </location>
</feature>
<evidence type="ECO:0000256" key="2">
    <source>
        <dbReference type="ARBA" id="ARBA00022670"/>
    </source>
</evidence>
<protein>
    <submittedName>
        <fullName evidence="8">TldD/PmbA family protein</fullName>
    </submittedName>
</protein>
<dbReference type="Pfam" id="PF19290">
    <property type="entry name" value="PmbA_TldD_2nd"/>
    <property type="match status" value="1"/>
</dbReference>
<dbReference type="EMBL" id="JBHPBY010000206">
    <property type="protein sequence ID" value="MFC1851602.1"/>
    <property type="molecule type" value="Genomic_DNA"/>
</dbReference>
<dbReference type="InterPro" id="IPR051463">
    <property type="entry name" value="Peptidase_U62_metallo"/>
</dbReference>
<dbReference type="InterPro" id="IPR045569">
    <property type="entry name" value="Metalloprtase-TldD/E_C"/>
</dbReference>
<dbReference type="Proteomes" id="UP001594351">
    <property type="component" value="Unassembled WGS sequence"/>
</dbReference>
<accession>A0ABV6YZH9</accession>
<evidence type="ECO:0000313" key="8">
    <source>
        <dbReference type="EMBL" id="MFC1851602.1"/>
    </source>
</evidence>
<name>A0ABV6YZH9_UNCC1</name>
<keyword evidence="3" id="KW-0378">Hydrolase</keyword>
<keyword evidence="9" id="KW-1185">Reference proteome</keyword>
<comment type="caution">
    <text evidence="8">The sequence shown here is derived from an EMBL/GenBank/DDBJ whole genome shotgun (WGS) entry which is preliminary data.</text>
</comment>
<evidence type="ECO:0000259" key="6">
    <source>
        <dbReference type="Pfam" id="PF19289"/>
    </source>
</evidence>
<proteinExistence type="inferred from homology"/>
<gene>
    <name evidence="8" type="ORF">ACFL27_15535</name>
</gene>
<evidence type="ECO:0000259" key="5">
    <source>
        <dbReference type="Pfam" id="PF01523"/>
    </source>
</evidence>
<comment type="similarity">
    <text evidence="1">Belongs to the peptidase U62 family.</text>
</comment>
<dbReference type="SUPFAM" id="SSF111283">
    <property type="entry name" value="Putative modulator of DNA gyrase, PmbA/TldD"/>
    <property type="match status" value="1"/>
</dbReference>
<dbReference type="InterPro" id="IPR036059">
    <property type="entry name" value="TldD/PmbA_sf"/>
</dbReference>
<dbReference type="PANTHER" id="PTHR30624">
    <property type="entry name" value="UNCHARACTERIZED PROTEIN TLDD AND PMBA"/>
    <property type="match status" value="1"/>
</dbReference>
<dbReference type="Gene3D" id="3.30.2290.10">
    <property type="entry name" value="PmbA/TldD superfamily"/>
    <property type="match status" value="1"/>
</dbReference>
<evidence type="ECO:0000259" key="7">
    <source>
        <dbReference type="Pfam" id="PF19290"/>
    </source>
</evidence>
<dbReference type="Pfam" id="PF01523">
    <property type="entry name" value="PmbA_TldD_1st"/>
    <property type="match status" value="1"/>
</dbReference>
<dbReference type="Pfam" id="PF19289">
    <property type="entry name" value="PmbA_TldD_3rd"/>
    <property type="match status" value="1"/>
</dbReference>
<keyword evidence="2" id="KW-0645">Protease</keyword>
<feature type="domain" description="Metalloprotease TldD/E central" evidence="7">
    <location>
        <begin position="109"/>
        <end position="196"/>
    </location>
</feature>
<dbReference type="InterPro" id="IPR002510">
    <property type="entry name" value="Metalloprtase-TldD/E_N"/>
</dbReference>
<organism evidence="8 9">
    <name type="scientific">candidate division CSSED10-310 bacterium</name>
    <dbReference type="NCBI Taxonomy" id="2855610"/>
    <lineage>
        <taxon>Bacteria</taxon>
        <taxon>Bacteria division CSSED10-310</taxon>
    </lineage>
</organism>
<dbReference type="InterPro" id="IPR045570">
    <property type="entry name" value="Metalloprtase-TldD/E_cen_dom"/>
</dbReference>
<keyword evidence="4" id="KW-0482">Metalloprotease</keyword>
<evidence type="ECO:0000256" key="3">
    <source>
        <dbReference type="ARBA" id="ARBA00022801"/>
    </source>
</evidence>